<keyword evidence="1 2" id="KW-0728">SH3 domain</keyword>
<keyword evidence="7" id="KW-1185">Reference proteome</keyword>
<protein>
    <recommendedName>
        <fullName evidence="5">SH3 domain-containing protein</fullName>
    </recommendedName>
</protein>
<evidence type="ECO:0000256" key="4">
    <source>
        <dbReference type="SAM" id="Phobius"/>
    </source>
</evidence>
<keyword evidence="4" id="KW-1133">Transmembrane helix</keyword>
<dbReference type="Gene3D" id="2.30.30.40">
    <property type="entry name" value="SH3 Domains"/>
    <property type="match status" value="1"/>
</dbReference>
<evidence type="ECO:0000256" key="3">
    <source>
        <dbReference type="SAM" id="MobiDB-lite"/>
    </source>
</evidence>
<feature type="transmembrane region" description="Helical" evidence="4">
    <location>
        <begin position="246"/>
        <end position="265"/>
    </location>
</feature>
<feature type="region of interest" description="Disordered" evidence="3">
    <location>
        <begin position="296"/>
        <end position="325"/>
    </location>
</feature>
<organism evidence="6 7">
    <name type="scientific">Clydaea vesicula</name>
    <dbReference type="NCBI Taxonomy" id="447962"/>
    <lineage>
        <taxon>Eukaryota</taxon>
        <taxon>Fungi</taxon>
        <taxon>Fungi incertae sedis</taxon>
        <taxon>Chytridiomycota</taxon>
        <taxon>Chytridiomycota incertae sedis</taxon>
        <taxon>Chytridiomycetes</taxon>
        <taxon>Lobulomycetales</taxon>
        <taxon>Lobulomycetaceae</taxon>
        <taxon>Clydaea</taxon>
    </lineage>
</organism>
<keyword evidence="4" id="KW-0812">Transmembrane</keyword>
<dbReference type="InterPro" id="IPR001452">
    <property type="entry name" value="SH3_domain"/>
</dbReference>
<name>A0AAD5XUC6_9FUNG</name>
<dbReference type="InterPro" id="IPR036028">
    <property type="entry name" value="SH3-like_dom_sf"/>
</dbReference>
<evidence type="ECO:0000256" key="2">
    <source>
        <dbReference type="PROSITE-ProRule" id="PRU00192"/>
    </source>
</evidence>
<keyword evidence="4" id="KW-0472">Membrane</keyword>
<dbReference type="Proteomes" id="UP001211065">
    <property type="component" value="Unassembled WGS sequence"/>
</dbReference>
<proteinExistence type="predicted"/>
<evidence type="ECO:0000259" key="5">
    <source>
        <dbReference type="PROSITE" id="PS50002"/>
    </source>
</evidence>
<evidence type="ECO:0000313" key="6">
    <source>
        <dbReference type="EMBL" id="KAJ3215534.1"/>
    </source>
</evidence>
<comment type="caution">
    <text evidence="6">The sequence shown here is derived from an EMBL/GenBank/DDBJ whole genome shotgun (WGS) entry which is preliminary data.</text>
</comment>
<evidence type="ECO:0000313" key="7">
    <source>
        <dbReference type="Proteomes" id="UP001211065"/>
    </source>
</evidence>
<dbReference type="Pfam" id="PF14604">
    <property type="entry name" value="SH3_9"/>
    <property type="match status" value="1"/>
</dbReference>
<reference evidence="6" key="1">
    <citation type="submission" date="2020-05" db="EMBL/GenBank/DDBJ databases">
        <title>Phylogenomic resolution of chytrid fungi.</title>
        <authorList>
            <person name="Stajich J.E."/>
            <person name="Amses K."/>
            <person name="Simmons R."/>
            <person name="Seto K."/>
            <person name="Myers J."/>
            <person name="Bonds A."/>
            <person name="Quandt C.A."/>
            <person name="Barry K."/>
            <person name="Liu P."/>
            <person name="Grigoriev I."/>
            <person name="Longcore J.E."/>
            <person name="James T.Y."/>
        </authorList>
    </citation>
    <scope>NUCLEOTIDE SEQUENCE</scope>
    <source>
        <strain evidence="6">JEL0476</strain>
    </source>
</reference>
<dbReference type="SMART" id="SM00326">
    <property type="entry name" value="SH3"/>
    <property type="match status" value="1"/>
</dbReference>
<accession>A0AAD5XUC6</accession>
<feature type="domain" description="SH3" evidence="5">
    <location>
        <begin position="432"/>
        <end position="493"/>
    </location>
</feature>
<dbReference type="AlphaFoldDB" id="A0AAD5XUC6"/>
<dbReference type="EMBL" id="JADGJW010000537">
    <property type="protein sequence ID" value="KAJ3215534.1"/>
    <property type="molecule type" value="Genomic_DNA"/>
</dbReference>
<dbReference type="PROSITE" id="PS50002">
    <property type="entry name" value="SH3"/>
    <property type="match status" value="1"/>
</dbReference>
<evidence type="ECO:0000256" key="1">
    <source>
        <dbReference type="ARBA" id="ARBA00022443"/>
    </source>
</evidence>
<dbReference type="SUPFAM" id="SSF50044">
    <property type="entry name" value="SH3-domain"/>
    <property type="match status" value="1"/>
</dbReference>
<gene>
    <name evidence="6" type="ORF">HK099_006311</name>
</gene>
<sequence length="538" mass="59346">MASSCTILPESSLCSSNFVGTPVFTDIFTNELNGKFTDSANYFGHEKTLNRFKTNFGCTGADLENSIKYRRYHATLQCAVWVQDAVKAGCSGTPGIIAEYSLCPDRCDAGVEFTEKTLNNNTLCPPSSDPAITAAKTKFLNDQRNYCEASKVFLLREGTITCGFAEIHEEVYCGFTSKEIGASECNTNVNLLDLPCCKRFFKEFPTLKVNTTGGDLTTTTLSATISNSADIDATPRSSITLGIIEISGIVIALIFFVIALVLCLITKSKKKKVNELKKSQTNIPFTQRENVRESCVVDSNNNSSSENYRQTPPQNPSPASPFVDSINSNHYAQNLNYLLNYERQIHQRLSQQSQQQPYQQYEHPTYKEPLHRDAFFSETATISTVAANTNVSEVSISSPVIKPEDLGCGITNFSAQTFSTHTPSLSNSTITTQQQKLLVIMDYLPTQYDELTLKKGAILTFVSGFDDGWAVGIDTATGLQGVFPLVCVKKIEEPTIFLPVVCSNNATKNNESPVTSNPYLQEPPDYLTICKRKSSKEY</sequence>